<feature type="compositionally biased region" description="Basic and acidic residues" evidence="1">
    <location>
        <begin position="277"/>
        <end position="286"/>
    </location>
</feature>
<proteinExistence type="predicted"/>
<evidence type="ECO:0000313" key="2">
    <source>
        <dbReference type="EMBL" id="KNC32170.1"/>
    </source>
</evidence>
<reference evidence="2 3" key="1">
    <citation type="journal article" date="2015" name="Nat. Commun.">
        <title>Lucilia cuprina genome unlocks parasitic fly biology to underpin future interventions.</title>
        <authorList>
            <person name="Anstead C.A."/>
            <person name="Korhonen P.K."/>
            <person name="Young N.D."/>
            <person name="Hall R.S."/>
            <person name="Jex A.R."/>
            <person name="Murali S.C."/>
            <person name="Hughes D.S."/>
            <person name="Lee S.F."/>
            <person name="Perry T."/>
            <person name="Stroehlein A.J."/>
            <person name="Ansell B.R."/>
            <person name="Breugelmans B."/>
            <person name="Hofmann A."/>
            <person name="Qu J."/>
            <person name="Dugan S."/>
            <person name="Lee S.L."/>
            <person name="Chao H."/>
            <person name="Dinh H."/>
            <person name="Han Y."/>
            <person name="Doddapaneni H.V."/>
            <person name="Worley K.C."/>
            <person name="Muzny D.M."/>
            <person name="Ioannidis P."/>
            <person name="Waterhouse R.M."/>
            <person name="Zdobnov E.M."/>
            <person name="James P.J."/>
            <person name="Bagnall N.H."/>
            <person name="Kotze A.C."/>
            <person name="Gibbs R.A."/>
            <person name="Richards S."/>
            <person name="Batterham P."/>
            <person name="Gasser R.B."/>
        </authorList>
    </citation>
    <scope>NUCLEOTIDE SEQUENCE [LARGE SCALE GENOMIC DNA]</scope>
    <source>
        <strain evidence="2 3">LS</strain>
        <tissue evidence="2">Full body</tissue>
    </source>
</reference>
<sequence length="386" mass="44906">MFVHKLFEVNNNEAKANSDKVVAKLQNLGSNLVVGNLLPKCSHLCQWFFALIVSWQRNKLIDSKSAARTLLAIFWIPIDFHEKGFEKYKICFEEKVILKGCKLEEDYIKRIPNSNNLPDDFVLEWDALSPITKEKLILFEMLKHGPSEVLSPAYNAEKVNDIVYKCFVQLLYERRTALFEETLKTLETNYVLPKSQMSVKNLESKSEGEIPNVLFEHQSFIKNLERNPVEETPDVLSEPQTSIKNLDEHQSFIKNLERNPVEETPDVLSEPQTSIKNLERNPEGETPHVLSEPQTTVKNFERHPVEETPHVLSKAQTTINNFERHPVEETPHVLSEPQTSIKNLERNSKIIMKIQIFKQFTTILLNLKFITSNLFEFYRIMWIEIQ</sequence>
<gene>
    <name evidence="2" type="ORF">FF38_07701</name>
</gene>
<protein>
    <submittedName>
        <fullName evidence="2">Uncharacterized protein</fullName>
    </submittedName>
</protein>
<evidence type="ECO:0000256" key="1">
    <source>
        <dbReference type="SAM" id="MobiDB-lite"/>
    </source>
</evidence>
<keyword evidence="3" id="KW-1185">Reference proteome</keyword>
<dbReference type="OrthoDB" id="8065330at2759"/>
<dbReference type="EMBL" id="JRES01000337">
    <property type="protein sequence ID" value="KNC32170.1"/>
    <property type="molecule type" value="Genomic_DNA"/>
</dbReference>
<accession>A0A0L0CIT6</accession>
<comment type="caution">
    <text evidence="2">The sequence shown here is derived from an EMBL/GenBank/DDBJ whole genome shotgun (WGS) entry which is preliminary data.</text>
</comment>
<feature type="region of interest" description="Disordered" evidence="1">
    <location>
        <begin position="260"/>
        <end position="294"/>
    </location>
</feature>
<name>A0A0L0CIT6_LUCCU</name>
<dbReference type="Proteomes" id="UP000037069">
    <property type="component" value="Unassembled WGS sequence"/>
</dbReference>
<organism evidence="2 3">
    <name type="scientific">Lucilia cuprina</name>
    <name type="common">Green bottle fly</name>
    <name type="synonym">Australian sheep blowfly</name>
    <dbReference type="NCBI Taxonomy" id="7375"/>
    <lineage>
        <taxon>Eukaryota</taxon>
        <taxon>Metazoa</taxon>
        <taxon>Ecdysozoa</taxon>
        <taxon>Arthropoda</taxon>
        <taxon>Hexapoda</taxon>
        <taxon>Insecta</taxon>
        <taxon>Pterygota</taxon>
        <taxon>Neoptera</taxon>
        <taxon>Endopterygota</taxon>
        <taxon>Diptera</taxon>
        <taxon>Brachycera</taxon>
        <taxon>Muscomorpha</taxon>
        <taxon>Oestroidea</taxon>
        <taxon>Calliphoridae</taxon>
        <taxon>Luciliinae</taxon>
        <taxon>Lucilia</taxon>
    </lineage>
</organism>
<evidence type="ECO:0000313" key="3">
    <source>
        <dbReference type="Proteomes" id="UP000037069"/>
    </source>
</evidence>
<dbReference type="AlphaFoldDB" id="A0A0L0CIT6"/>